<keyword evidence="6" id="KW-1185">Reference proteome</keyword>
<name>A0ABS4PKW2_9PSEU</name>
<reference evidence="5 6" key="1">
    <citation type="submission" date="2021-03" db="EMBL/GenBank/DDBJ databases">
        <title>Sequencing the genomes of 1000 actinobacteria strains.</title>
        <authorList>
            <person name="Klenk H.-P."/>
        </authorList>
    </citation>
    <scope>NUCLEOTIDE SEQUENCE [LARGE SCALE GENOMIC DNA]</scope>
    <source>
        <strain evidence="5 6">DSM 45510</strain>
    </source>
</reference>
<comment type="caution">
    <text evidence="5">The sequence shown here is derived from an EMBL/GenBank/DDBJ whole genome shotgun (WGS) entry which is preliminary data.</text>
</comment>
<gene>
    <name evidence="5" type="ORF">JOM49_001593</name>
</gene>
<dbReference type="PANTHER" id="PTHR44846">
    <property type="entry name" value="MANNOSYL-D-GLYCERATE TRANSPORT/METABOLISM SYSTEM REPRESSOR MNGR-RELATED"/>
    <property type="match status" value="1"/>
</dbReference>
<dbReference type="InterPro" id="IPR036390">
    <property type="entry name" value="WH_DNA-bd_sf"/>
</dbReference>
<dbReference type="InterPro" id="IPR011663">
    <property type="entry name" value="UTRA"/>
</dbReference>
<feature type="domain" description="HTH gntR-type" evidence="4">
    <location>
        <begin position="5"/>
        <end position="73"/>
    </location>
</feature>
<dbReference type="RefSeq" id="WP_308158685.1">
    <property type="nucleotide sequence ID" value="NZ_JAGGMS010000001.1"/>
</dbReference>
<proteinExistence type="predicted"/>
<dbReference type="PRINTS" id="PR00035">
    <property type="entry name" value="HTHGNTR"/>
</dbReference>
<dbReference type="SUPFAM" id="SSF64288">
    <property type="entry name" value="Chorismate lyase-like"/>
    <property type="match status" value="1"/>
</dbReference>
<dbReference type="InterPro" id="IPR028978">
    <property type="entry name" value="Chorismate_lyase_/UTRA_dom_sf"/>
</dbReference>
<dbReference type="InterPro" id="IPR050679">
    <property type="entry name" value="Bact_HTH_transcr_reg"/>
</dbReference>
<evidence type="ECO:0000256" key="1">
    <source>
        <dbReference type="ARBA" id="ARBA00023015"/>
    </source>
</evidence>
<dbReference type="SMART" id="SM00866">
    <property type="entry name" value="UTRA"/>
    <property type="match status" value="1"/>
</dbReference>
<dbReference type="Pfam" id="PF07702">
    <property type="entry name" value="UTRA"/>
    <property type="match status" value="1"/>
</dbReference>
<evidence type="ECO:0000256" key="2">
    <source>
        <dbReference type="ARBA" id="ARBA00023125"/>
    </source>
</evidence>
<evidence type="ECO:0000313" key="5">
    <source>
        <dbReference type="EMBL" id="MBP2180067.1"/>
    </source>
</evidence>
<protein>
    <submittedName>
        <fullName evidence="5">GntR family transcriptional regulator</fullName>
    </submittedName>
</protein>
<dbReference type="PROSITE" id="PS50949">
    <property type="entry name" value="HTH_GNTR"/>
    <property type="match status" value="1"/>
</dbReference>
<dbReference type="CDD" id="cd07377">
    <property type="entry name" value="WHTH_GntR"/>
    <property type="match status" value="1"/>
</dbReference>
<organism evidence="5 6">
    <name type="scientific">Amycolatopsis magusensis</name>
    <dbReference type="NCBI Taxonomy" id="882444"/>
    <lineage>
        <taxon>Bacteria</taxon>
        <taxon>Bacillati</taxon>
        <taxon>Actinomycetota</taxon>
        <taxon>Actinomycetes</taxon>
        <taxon>Pseudonocardiales</taxon>
        <taxon>Pseudonocardiaceae</taxon>
        <taxon>Amycolatopsis</taxon>
    </lineage>
</organism>
<dbReference type="SMART" id="SM00345">
    <property type="entry name" value="HTH_GNTR"/>
    <property type="match status" value="1"/>
</dbReference>
<dbReference type="Gene3D" id="1.10.10.10">
    <property type="entry name" value="Winged helix-like DNA-binding domain superfamily/Winged helix DNA-binding domain"/>
    <property type="match status" value="1"/>
</dbReference>
<keyword evidence="2" id="KW-0238">DNA-binding</keyword>
<dbReference type="Proteomes" id="UP000741013">
    <property type="component" value="Unassembled WGS sequence"/>
</dbReference>
<sequence length="249" mass="26627">MASSELPSRRLAAELREAINSGALARGMRLPSERTLSDEHGVARNTAREAIRLLTEEGLVVAIHGKGVFVREKYRLARSPERLTRAARAAGKGAFLGDAEVNQFAPAVEVEIRTEAASEEVAAILGVGEGAEVLVRERVMSADGQPIQLATSRLPRSLTEGTAIEQPDTGPGGSYARLEEAGHELGHFSETVGARMPTPDEASLLQLSAGTPILVVRRIAFDTAGVAVEVNDMRLSGDRYELAYEFPAD</sequence>
<dbReference type="EMBL" id="JAGGMS010000001">
    <property type="protein sequence ID" value="MBP2180067.1"/>
    <property type="molecule type" value="Genomic_DNA"/>
</dbReference>
<dbReference type="Gene3D" id="3.40.1410.10">
    <property type="entry name" value="Chorismate lyase-like"/>
    <property type="match status" value="1"/>
</dbReference>
<keyword evidence="3" id="KW-0804">Transcription</keyword>
<evidence type="ECO:0000256" key="3">
    <source>
        <dbReference type="ARBA" id="ARBA00023163"/>
    </source>
</evidence>
<dbReference type="Pfam" id="PF00392">
    <property type="entry name" value="GntR"/>
    <property type="match status" value="1"/>
</dbReference>
<evidence type="ECO:0000313" key="6">
    <source>
        <dbReference type="Proteomes" id="UP000741013"/>
    </source>
</evidence>
<evidence type="ECO:0000259" key="4">
    <source>
        <dbReference type="PROSITE" id="PS50949"/>
    </source>
</evidence>
<dbReference type="InterPro" id="IPR036388">
    <property type="entry name" value="WH-like_DNA-bd_sf"/>
</dbReference>
<keyword evidence="1" id="KW-0805">Transcription regulation</keyword>
<dbReference type="PANTHER" id="PTHR44846:SF17">
    <property type="entry name" value="GNTR-FAMILY TRANSCRIPTIONAL REGULATOR"/>
    <property type="match status" value="1"/>
</dbReference>
<accession>A0ABS4PKW2</accession>
<dbReference type="SUPFAM" id="SSF46785">
    <property type="entry name" value="Winged helix' DNA-binding domain"/>
    <property type="match status" value="1"/>
</dbReference>
<dbReference type="InterPro" id="IPR000524">
    <property type="entry name" value="Tscrpt_reg_HTH_GntR"/>
</dbReference>